<evidence type="ECO:0000256" key="1">
    <source>
        <dbReference type="ARBA" id="ARBA00004141"/>
    </source>
</evidence>
<accession>A0A286GL65</accession>
<name>A0A286GL65_9BACT</name>
<reference evidence="10" key="1">
    <citation type="submission" date="2017-09" db="EMBL/GenBank/DDBJ databases">
        <authorList>
            <person name="Varghese N."/>
            <person name="Submissions S."/>
        </authorList>
    </citation>
    <scope>NUCLEOTIDE SEQUENCE [LARGE SCALE GENOMIC DNA]</scope>
    <source>
        <strain evidence="10">DSM 29961</strain>
    </source>
</reference>
<dbReference type="AlphaFoldDB" id="A0A286GL65"/>
<dbReference type="PANTHER" id="PTHR45711">
    <property type="entry name" value="CHLORIDE CHANNEL PROTEIN"/>
    <property type="match status" value="1"/>
</dbReference>
<evidence type="ECO:0000256" key="8">
    <source>
        <dbReference type="SAM" id="Phobius"/>
    </source>
</evidence>
<feature type="transmembrane region" description="Helical" evidence="8">
    <location>
        <begin position="177"/>
        <end position="201"/>
    </location>
</feature>
<dbReference type="CDD" id="cd01034">
    <property type="entry name" value="EriC_like"/>
    <property type="match status" value="1"/>
</dbReference>
<evidence type="ECO:0000256" key="3">
    <source>
        <dbReference type="ARBA" id="ARBA00022692"/>
    </source>
</evidence>
<feature type="transmembrane region" description="Helical" evidence="8">
    <location>
        <begin position="289"/>
        <end position="307"/>
    </location>
</feature>
<dbReference type="GO" id="GO:0005886">
    <property type="term" value="C:plasma membrane"/>
    <property type="evidence" value="ECO:0007669"/>
    <property type="project" value="TreeGrafter"/>
</dbReference>
<keyword evidence="10" id="KW-1185">Reference proteome</keyword>
<feature type="transmembrane region" description="Helical" evidence="8">
    <location>
        <begin position="349"/>
        <end position="369"/>
    </location>
</feature>
<feature type="transmembrane region" description="Helical" evidence="8">
    <location>
        <begin position="381"/>
        <end position="406"/>
    </location>
</feature>
<dbReference type="OrthoDB" id="9812438at2"/>
<evidence type="ECO:0000313" key="9">
    <source>
        <dbReference type="EMBL" id="SOD96287.1"/>
    </source>
</evidence>
<feature type="transmembrane region" description="Helical" evidence="8">
    <location>
        <begin position="412"/>
        <end position="432"/>
    </location>
</feature>
<sequence>MADRPSRYAQVLAWLDQHIIRRLYTERIRRVILQSLPFWVASLLTGLVAVGYEELFVLAEDISFTWIEANPLLVFVLTPLGFILAWLLVRKLAPAARGSGIPQVMAGIELSNPTSHGRIGYLLNLRVVAVKIVSSLVLLAGGGVIGREGPTIQISAAIFRAINRLQPAGWPQLSRQIALVTGGAAGLAAAFNTPLGGIVFVVEELTQTHITRFRTAVFTAVIIAGMTAQAIQGPYLYLGFPKVTASTGWFLGIVVLVAMFCGLAGAVFAKTLLWVNAYRRRFTTLSQQAAWVAGCGLIMATLAYVIGTDAVGTGKPIINRLLFQNDHLTPWYLFPVRFAGMALSYSSGAAGGVFATSLSAGAILGDALSRLARVTPSDTNLVILVSMVSFLTGVVRSPFTAAILVLEMTDRHSAIFQLLLGGLMAQGAASLIDPVSFYEHLKEGFIKETLAQPGASPPAVVRRETD</sequence>
<feature type="transmembrane region" description="Helical" evidence="8">
    <location>
        <begin position="123"/>
        <end position="145"/>
    </location>
</feature>
<dbReference type="InterPro" id="IPR014743">
    <property type="entry name" value="Cl-channel_core"/>
</dbReference>
<feature type="transmembrane region" description="Helical" evidence="8">
    <location>
        <begin position="213"/>
        <end position="237"/>
    </location>
</feature>
<feature type="transmembrane region" description="Helical" evidence="8">
    <location>
        <begin position="249"/>
        <end position="269"/>
    </location>
</feature>
<dbReference type="Gene3D" id="1.10.3080.10">
    <property type="entry name" value="Clc chloride channel"/>
    <property type="match status" value="1"/>
</dbReference>
<dbReference type="InterPro" id="IPR001807">
    <property type="entry name" value="ClC"/>
</dbReference>
<dbReference type="EMBL" id="OCNH01000005">
    <property type="protein sequence ID" value="SOD96287.1"/>
    <property type="molecule type" value="Genomic_DNA"/>
</dbReference>
<evidence type="ECO:0000256" key="4">
    <source>
        <dbReference type="ARBA" id="ARBA00022989"/>
    </source>
</evidence>
<feature type="transmembrane region" description="Helical" evidence="8">
    <location>
        <begin position="72"/>
        <end position="89"/>
    </location>
</feature>
<feature type="transmembrane region" description="Helical" evidence="8">
    <location>
        <begin position="31"/>
        <end position="52"/>
    </location>
</feature>
<gene>
    <name evidence="9" type="ORF">SAMN06269250_5233</name>
</gene>
<organism evidence="9 10">
    <name type="scientific">Spirosoma fluviale</name>
    <dbReference type="NCBI Taxonomy" id="1597977"/>
    <lineage>
        <taxon>Bacteria</taxon>
        <taxon>Pseudomonadati</taxon>
        <taxon>Bacteroidota</taxon>
        <taxon>Cytophagia</taxon>
        <taxon>Cytophagales</taxon>
        <taxon>Cytophagaceae</taxon>
        <taxon>Spirosoma</taxon>
    </lineage>
</organism>
<comment type="subcellular location">
    <subcellularLocation>
        <location evidence="1">Membrane</location>
        <topology evidence="1">Multi-pass membrane protein</topology>
    </subcellularLocation>
</comment>
<dbReference type="Pfam" id="PF00654">
    <property type="entry name" value="Voltage_CLC"/>
    <property type="match status" value="1"/>
</dbReference>
<evidence type="ECO:0000256" key="5">
    <source>
        <dbReference type="ARBA" id="ARBA00023065"/>
    </source>
</evidence>
<keyword evidence="6 8" id="KW-0472">Membrane</keyword>
<dbReference type="SUPFAM" id="SSF81340">
    <property type="entry name" value="Clc chloride channel"/>
    <property type="match status" value="1"/>
</dbReference>
<evidence type="ECO:0000256" key="7">
    <source>
        <dbReference type="ARBA" id="ARBA00023214"/>
    </source>
</evidence>
<keyword evidence="7" id="KW-0868">Chloride</keyword>
<proteinExistence type="predicted"/>
<evidence type="ECO:0000313" key="10">
    <source>
        <dbReference type="Proteomes" id="UP000219452"/>
    </source>
</evidence>
<dbReference type="GO" id="GO:0005247">
    <property type="term" value="F:voltage-gated chloride channel activity"/>
    <property type="evidence" value="ECO:0007669"/>
    <property type="project" value="TreeGrafter"/>
</dbReference>
<evidence type="ECO:0000256" key="6">
    <source>
        <dbReference type="ARBA" id="ARBA00023136"/>
    </source>
</evidence>
<dbReference type="PANTHER" id="PTHR45711:SF6">
    <property type="entry name" value="CHLORIDE CHANNEL PROTEIN"/>
    <property type="match status" value="1"/>
</dbReference>
<keyword evidence="5" id="KW-0406">Ion transport</keyword>
<dbReference type="RefSeq" id="WP_097129781.1">
    <property type="nucleotide sequence ID" value="NZ_OCNH01000005.1"/>
</dbReference>
<protein>
    <submittedName>
        <fullName evidence="9">H+/Cl- antiporter ClcA</fullName>
    </submittedName>
</protein>
<dbReference type="PRINTS" id="PR00762">
    <property type="entry name" value="CLCHANNEL"/>
</dbReference>
<keyword evidence="3 8" id="KW-0812">Transmembrane</keyword>
<dbReference type="Proteomes" id="UP000219452">
    <property type="component" value="Unassembled WGS sequence"/>
</dbReference>
<evidence type="ECO:0000256" key="2">
    <source>
        <dbReference type="ARBA" id="ARBA00022448"/>
    </source>
</evidence>
<keyword evidence="4 8" id="KW-1133">Transmembrane helix</keyword>
<keyword evidence="2" id="KW-0813">Transport</keyword>